<dbReference type="RefSeq" id="WP_131958376.1">
    <property type="nucleotide sequence ID" value="NZ_SMFL01000003.1"/>
</dbReference>
<keyword evidence="1" id="KW-1133">Transmembrane helix</keyword>
<accession>A0A4R5DZZ3</accession>
<evidence type="ECO:0000313" key="3">
    <source>
        <dbReference type="Proteomes" id="UP000294850"/>
    </source>
</evidence>
<sequence length="168" mass="19523">MDNVTTKRKWYNWKLIGIVIILLAIFIKFYVLREHDENAPVTVELDLSEVAFRNEQEVEAVLGKGTLDSYFRDDAANCEKCPKMIYKEGKIEIIFINEIADRIMIKNLTDVEFADRVILGLLNLKENIKPVVDSDELKQWDNYQKYSQISAFGKKGKVEYILIKAKTL</sequence>
<protein>
    <submittedName>
        <fullName evidence="2">Uncharacterized protein</fullName>
    </submittedName>
</protein>
<dbReference type="Proteomes" id="UP000294850">
    <property type="component" value="Unassembled WGS sequence"/>
</dbReference>
<keyword evidence="3" id="KW-1185">Reference proteome</keyword>
<comment type="caution">
    <text evidence="2">The sequence shown here is derived from an EMBL/GenBank/DDBJ whole genome shotgun (WGS) entry which is preliminary data.</text>
</comment>
<proteinExistence type="predicted"/>
<organism evidence="2 3">
    <name type="scientific">Dyadobacter psychrotolerans</name>
    <dbReference type="NCBI Taxonomy" id="2541721"/>
    <lineage>
        <taxon>Bacteria</taxon>
        <taxon>Pseudomonadati</taxon>
        <taxon>Bacteroidota</taxon>
        <taxon>Cytophagia</taxon>
        <taxon>Cytophagales</taxon>
        <taxon>Spirosomataceae</taxon>
        <taxon>Dyadobacter</taxon>
    </lineage>
</organism>
<evidence type="ECO:0000256" key="1">
    <source>
        <dbReference type="SAM" id="Phobius"/>
    </source>
</evidence>
<name>A0A4R5DZZ3_9BACT</name>
<keyword evidence="1" id="KW-0472">Membrane</keyword>
<evidence type="ECO:0000313" key="2">
    <source>
        <dbReference type="EMBL" id="TDE16843.1"/>
    </source>
</evidence>
<gene>
    <name evidence="2" type="ORF">E0F88_11530</name>
</gene>
<keyword evidence="1" id="KW-0812">Transmembrane</keyword>
<reference evidence="2 3" key="1">
    <citation type="submission" date="2019-03" db="EMBL/GenBank/DDBJ databases">
        <title>Dyadobacter AR-3-6 sp. nov., isolated from arctic soil.</title>
        <authorList>
            <person name="Chaudhary D.K."/>
        </authorList>
    </citation>
    <scope>NUCLEOTIDE SEQUENCE [LARGE SCALE GENOMIC DNA]</scope>
    <source>
        <strain evidence="2 3">AR-3-6</strain>
    </source>
</reference>
<dbReference type="AlphaFoldDB" id="A0A4R5DZZ3"/>
<feature type="transmembrane region" description="Helical" evidence="1">
    <location>
        <begin position="12"/>
        <end position="32"/>
    </location>
</feature>
<dbReference type="EMBL" id="SMFL01000003">
    <property type="protein sequence ID" value="TDE16843.1"/>
    <property type="molecule type" value="Genomic_DNA"/>
</dbReference>
<dbReference type="OrthoDB" id="9182060at2"/>